<accession>A0ABQ4YKJ9</accession>
<proteinExistence type="predicted"/>
<sequence>MSADSAVTYTSVHSELELRSIPIKDPYEEAARQLLEQAPHSPEYVPADHVPVYIPEPEHPEDLVPAEDEAPTPPNTTILSSSPDSTSYPIALETPPAVPIPAPPTTADLIFPRQHDINRLGRDLPLTKTPDWGVRFGGEFCRLLSCSEKQQEPTIET</sequence>
<gene>
    <name evidence="2" type="ORF">Tco_0727411</name>
</gene>
<feature type="region of interest" description="Disordered" evidence="1">
    <location>
        <begin position="35"/>
        <end position="105"/>
    </location>
</feature>
<evidence type="ECO:0000313" key="3">
    <source>
        <dbReference type="Proteomes" id="UP001151760"/>
    </source>
</evidence>
<feature type="compositionally biased region" description="Polar residues" evidence="1">
    <location>
        <begin position="75"/>
        <end position="88"/>
    </location>
</feature>
<keyword evidence="3" id="KW-1185">Reference proteome</keyword>
<dbReference type="EMBL" id="BQNB010010454">
    <property type="protein sequence ID" value="GJS77530.1"/>
    <property type="molecule type" value="Genomic_DNA"/>
</dbReference>
<organism evidence="2 3">
    <name type="scientific">Tanacetum coccineum</name>
    <dbReference type="NCBI Taxonomy" id="301880"/>
    <lineage>
        <taxon>Eukaryota</taxon>
        <taxon>Viridiplantae</taxon>
        <taxon>Streptophyta</taxon>
        <taxon>Embryophyta</taxon>
        <taxon>Tracheophyta</taxon>
        <taxon>Spermatophyta</taxon>
        <taxon>Magnoliopsida</taxon>
        <taxon>eudicotyledons</taxon>
        <taxon>Gunneridae</taxon>
        <taxon>Pentapetalae</taxon>
        <taxon>asterids</taxon>
        <taxon>campanulids</taxon>
        <taxon>Asterales</taxon>
        <taxon>Asteraceae</taxon>
        <taxon>Asteroideae</taxon>
        <taxon>Anthemideae</taxon>
        <taxon>Anthemidinae</taxon>
        <taxon>Tanacetum</taxon>
    </lineage>
</organism>
<comment type="caution">
    <text evidence="2">The sequence shown here is derived from an EMBL/GenBank/DDBJ whole genome shotgun (WGS) entry which is preliminary data.</text>
</comment>
<name>A0ABQ4YKJ9_9ASTR</name>
<evidence type="ECO:0000313" key="2">
    <source>
        <dbReference type="EMBL" id="GJS77530.1"/>
    </source>
</evidence>
<evidence type="ECO:0000256" key="1">
    <source>
        <dbReference type="SAM" id="MobiDB-lite"/>
    </source>
</evidence>
<protein>
    <submittedName>
        <fullName evidence="2">Uncharacterized protein</fullName>
    </submittedName>
</protein>
<dbReference type="Proteomes" id="UP001151760">
    <property type="component" value="Unassembled WGS sequence"/>
</dbReference>
<reference evidence="2" key="2">
    <citation type="submission" date="2022-01" db="EMBL/GenBank/DDBJ databases">
        <authorList>
            <person name="Yamashiro T."/>
            <person name="Shiraishi A."/>
            <person name="Satake H."/>
            <person name="Nakayama K."/>
        </authorList>
    </citation>
    <scope>NUCLEOTIDE SEQUENCE</scope>
</reference>
<reference evidence="2" key="1">
    <citation type="journal article" date="2022" name="Int. J. Mol. Sci.">
        <title>Draft Genome of Tanacetum Coccineum: Genomic Comparison of Closely Related Tanacetum-Family Plants.</title>
        <authorList>
            <person name="Yamashiro T."/>
            <person name="Shiraishi A."/>
            <person name="Nakayama K."/>
            <person name="Satake H."/>
        </authorList>
    </citation>
    <scope>NUCLEOTIDE SEQUENCE</scope>
</reference>